<feature type="active site" description="Nucleophile" evidence="4">
    <location>
        <position position="153"/>
    </location>
</feature>
<dbReference type="Proteomes" id="UP000319094">
    <property type="component" value="Unassembled WGS sequence"/>
</dbReference>
<dbReference type="SUPFAM" id="SSF55347">
    <property type="entry name" value="Glyceraldehyde-3-phosphate dehydrogenase-like, C-terminal domain"/>
    <property type="match status" value="1"/>
</dbReference>
<feature type="binding site" evidence="5">
    <location>
        <position position="183"/>
    </location>
    <ligand>
        <name>D-glyceraldehyde 3-phosphate</name>
        <dbReference type="ChEBI" id="CHEBI:59776"/>
    </ligand>
</feature>
<dbReference type="FunFam" id="3.40.50.720:FF:000001">
    <property type="entry name" value="Glyceraldehyde-3-phosphate dehydrogenase"/>
    <property type="match status" value="1"/>
</dbReference>
<dbReference type="Pfam" id="PF00044">
    <property type="entry name" value="Gp_dh_N"/>
    <property type="match status" value="1"/>
</dbReference>
<feature type="binding site" evidence="6">
    <location>
        <position position="35"/>
    </location>
    <ligand>
        <name>NAD(+)</name>
        <dbReference type="ChEBI" id="CHEBI:57540"/>
    </ligand>
</feature>
<dbReference type="GO" id="GO:0006006">
    <property type="term" value="P:glucose metabolic process"/>
    <property type="evidence" value="ECO:0007669"/>
    <property type="project" value="InterPro"/>
</dbReference>
<protein>
    <recommendedName>
        <fullName evidence="9">Glyceraldehyde-3-phosphate dehydrogenase</fullName>
        <ecNumber evidence="9">1.2.1.-</ecNumber>
    </recommendedName>
</protein>
<dbReference type="NCBIfam" id="TIGR01534">
    <property type="entry name" value="GAPDH-I"/>
    <property type="match status" value="1"/>
</dbReference>
<dbReference type="PIRSF" id="PIRSF000149">
    <property type="entry name" value="GAP_DH"/>
    <property type="match status" value="1"/>
</dbReference>
<dbReference type="SUPFAM" id="SSF51735">
    <property type="entry name" value="NAD(P)-binding Rossmann-fold domains"/>
    <property type="match status" value="1"/>
</dbReference>
<evidence type="ECO:0000256" key="6">
    <source>
        <dbReference type="PIRSR" id="PIRSR000149-3"/>
    </source>
</evidence>
<keyword evidence="3 9" id="KW-0560">Oxidoreductase</keyword>
<evidence type="ECO:0000256" key="1">
    <source>
        <dbReference type="ARBA" id="ARBA00004496"/>
    </source>
</evidence>
<evidence type="ECO:0000259" key="10">
    <source>
        <dbReference type="SMART" id="SM00846"/>
    </source>
</evidence>
<feature type="binding site" evidence="6">
    <location>
        <position position="315"/>
    </location>
    <ligand>
        <name>NAD(+)</name>
        <dbReference type="ChEBI" id="CHEBI:57540"/>
    </ligand>
</feature>
<feature type="site" description="Activates thiol group during catalysis" evidence="7">
    <location>
        <position position="180"/>
    </location>
</feature>
<reference evidence="11 12" key="1">
    <citation type="submission" date="2019-06" db="EMBL/GenBank/DDBJ databases">
        <title>Sequencing the genomes of 1000 actinobacteria strains.</title>
        <authorList>
            <person name="Klenk H.-P."/>
        </authorList>
    </citation>
    <scope>NUCLEOTIDE SEQUENCE [LARGE SCALE GENOMIC DNA]</scope>
    <source>
        <strain evidence="11 12">DSM 8803</strain>
    </source>
</reference>
<evidence type="ECO:0000256" key="4">
    <source>
        <dbReference type="PIRSR" id="PIRSR000149-1"/>
    </source>
</evidence>
<proteinExistence type="inferred from homology"/>
<evidence type="ECO:0000256" key="5">
    <source>
        <dbReference type="PIRSR" id="PIRSR000149-2"/>
    </source>
</evidence>
<comment type="caution">
    <text evidence="11">The sequence shown here is derived from an EMBL/GenBank/DDBJ whole genome shotgun (WGS) entry which is preliminary data.</text>
</comment>
<evidence type="ECO:0000256" key="9">
    <source>
        <dbReference type="RuleBase" id="RU361160"/>
    </source>
</evidence>
<keyword evidence="12" id="KW-1185">Reference proteome</keyword>
<feature type="binding site" evidence="6">
    <location>
        <position position="121"/>
    </location>
    <ligand>
        <name>NAD(+)</name>
        <dbReference type="ChEBI" id="CHEBI:57540"/>
    </ligand>
</feature>
<sequence length="332" mass="35603">MTARIAINGFGRIGRGLLRAILERGSALDVVAVNDLGDGNALAQLFNFDSVYGRAPERMRFEDGFLIVGDRKIQIIAEREPAKLPWGDLGIDVVVESTGRFTDAKDAAQHLEAGAKRVLVSAPSKGADVTIARGVNHDAFDPERHRIISNASCTTNALAPVAQVLNDLAGIEQGFMMTAHAYTGDQSLVDGPHKDPRRARAAALNIVPSSTGAAKAIGLVLPELDGKLQGDSLRVPVPVGSIVELTAIVSREITREELLAAFKEAAEGRLEGVLAYSEDPLVSSDIVGDPHSSIFDSELAKVEGKLVKVSAWYDNEWGFSNRVVETLEFLTR</sequence>
<dbReference type="Pfam" id="PF02800">
    <property type="entry name" value="Gp_dh_C"/>
    <property type="match status" value="1"/>
</dbReference>
<dbReference type="InterPro" id="IPR020830">
    <property type="entry name" value="GlycerAld_3-P_DH_AS"/>
</dbReference>
<feature type="binding site" evidence="5">
    <location>
        <position position="234"/>
    </location>
    <ligand>
        <name>D-glyceraldehyde 3-phosphate</name>
        <dbReference type="ChEBI" id="CHEBI:59776"/>
    </ligand>
</feature>
<dbReference type="Gene3D" id="3.30.360.10">
    <property type="entry name" value="Dihydrodipicolinate Reductase, domain 2"/>
    <property type="match status" value="1"/>
</dbReference>
<evidence type="ECO:0000256" key="7">
    <source>
        <dbReference type="PIRSR" id="PIRSR000149-4"/>
    </source>
</evidence>
<evidence type="ECO:0000256" key="3">
    <source>
        <dbReference type="ARBA" id="ARBA00023002"/>
    </source>
</evidence>
<dbReference type="GO" id="GO:0050661">
    <property type="term" value="F:NADP binding"/>
    <property type="evidence" value="ECO:0007669"/>
    <property type="project" value="InterPro"/>
</dbReference>
<dbReference type="CDD" id="cd05214">
    <property type="entry name" value="GAPDH_I_N"/>
    <property type="match status" value="1"/>
</dbReference>
<name>A0A542Y556_9MICO</name>
<evidence type="ECO:0000313" key="11">
    <source>
        <dbReference type="EMBL" id="TQL43207.1"/>
    </source>
</evidence>
<dbReference type="RefSeq" id="WP_141886559.1">
    <property type="nucleotide sequence ID" value="NZ_BAAAUY010000010.1"/>
</dbReference>
<dbReference type="InterPro" id="IPR036291">
    <property type="entry name" value="NAD(P)-bd_dom_sf"/>
</dbReference>
<keyword evidence="6" id="KW-0547">Nucleotide-binding</keyword>
<dbReference type="AlphaFoldDB" id="A0A542Y556"/>
<dbReference type="GO" id="GO:0004365">
    <property type="term" value="F:glyceraldehyde-3-phosphate dehydrogenase (NAD+) (phosphorylating) activity"/>
    <property type="evidence" value="ECO:0007669"/>
    <property type="project" value="UniProtKB-ARBA"/>
</dbReference>
<dbReference type="FunFam" id="3.30.360.10:FF:000002">
    <property type="entry name" value="Glyceraldehyde-3-phosphate dehydrogenase"/>
    <property type="match status" value="1"/>
</dbReference>
<evidence type="ECO:0000313" key="12">
    <source>
        <dbReference type="Proteomes" id="UP000319094"/>
    </source>
</evidence>
<comment type="subcellular location">
    <subcellularLocation>
        <location evidence="1">Cytoplasm</location>
    </subcellularLocation>
</comment>
<feature type="binding site" evidence="5">
    <location>
        <begin position="152"/>
        <end position="154"/>
    </location>
    <ligand>
        <name>D-glyceraldehyde 3-phosphate</name>
        <dbReference type="ChEBI" id="CHEBI:59776"/>
    </ligand>
</feature>
<dbReference type="PROSITE" id="PS00071">
    <property type="entry name" value="GAPDH"/>
    <property type="match status" value="1"/>
</dbReference>
<feature type="binding site" evidence="6">
    <location>
        <position position="79"/>
    </location>
    <ligand>
        <name>NAD(+)</name>
        <dbReference type="ChEBI" id="CHEBI:57540"/>
    </ligand>
</feature>
<dbReference type="STRING" id="55969.SD72_14605"/>
<dbReference type="InterPro" id="IPR020829">
    <property type="entry name" value="GlycerAld_3-P_DH_cat"/>
</dbReference>
<dbReference type="GO" id="GO:0051287">
    <property type="term" value="F:NAD binding"/>
    <property type="evidence" value="ECO:0007669"/>
    <property type="project" value="InterPro"/>
</dbReference>
<dbReference type="OrthoDB" id="9803304at2"/>
<dbReference type="GO" id="GO:0005737">
    <property type="term" value="C:cytoplasm"/>
    <property type="evidence" value="ECO:0007669"/>
    <property type="project" value="UniProtKB-SubCell"/>
</dbReference>
<gene>
    <name evidence="11" type="ORF">FB468_1224</name>
</gene>
<keyword evidence="6" id="KW-0520">NAD</keyword>
<dbReference type="CDD" id="cd18126">
    <property type="entry name" value="GAPDH_I_C"/>
    <property type="match status" value="1"/>
</dbReference>
<dbReference type="EMBL" id="VFON01000001">
    <property type="protein sequence ID" value="TQL43207.1"/>
    <property type="molecule type" value="Genomic_DNA"/>
</dbReference>
<dbReference type="SMART" id="SM00846">
    <property type="entry name" value="Gp_dh_N"/>
    <property type="match status" value="1"/>
</dbReference>
<comment type="similarity">
    <text evidence="2 8">Belongs to the glyceraldehyde-3-phosphate dehydrogenase family.</text>
</comment>
<evidence type="ECO:0000256" key="2">
    <source>
        <dbReference type="ARBA" id="ARBA00007406"/>
    </source>
</evidence>
<dbReference type="InterPro" id="IPR020831">
    <property type="entry name" value="GlycerAld/Erythrose_P_DH"/>
</dbReference>
<feature type="binding site" evidence="6">
    <location>
        <begin position="12"/>
        <end position="13"/>
    </location>
    <ligand>
        <name>NAD(+)</name>
        <dbReference type="ChEBI" id="CHEBI:57540"/>
    </ligand>
</feature>
<feature type="binding site" evidence="5">
    <location>
        <begin position="211"/>
        <end position="212"/>
    </location>
    <ligand>
        <name>D-glyceraldehyde 3-phosphate</name>
        <dbReference type="ChEBI" id="CHEBI:59776"/>
    </ligand>
</feature>
<dbReference type="PRINTS" id="PR00078">
    <property type="entry name" value="G3PDHDRGNASE"/>
</dbReference>
<feature type="domain" description="Glyceraldehyde 3-phosphate dehydrogenase NAD(P) binding" evidence="10">
    <location>
        <begin position="3"/>
        <end position="153"/>
    </location>
</feature>
<evidence type="ECO:0000256" key="8">
    <source>
        <dbReference type="RuleBase" id="RU000397"/>
    </source>
</evidence>
<dbReference type="Gene3D" id="3.40.50.720">
    <property type="entry name" value="NAD(P)-binding Rossmann-like Domain"/>
    <property type="match status" value="1"/>
</dbReference>
<dbReference type="PANTHER" id="PTHR43148">
    <property type="entry name" value="GLYCERALDEHYDE-3-PHOSPHATE DEHYDROGENASE 2"/>
    <property type="match status" value="1"/>
</dbReference>
<dbReference type="EC" id="1.2.1.-" evidence="9"/>
<organism evidence="11 12">
    <name type="scientific">Leucobacter komagatae</name>
    <dbReference type="NCBI Taxonomy" id="55969"/>
    <lineage>
        <taxon>Bacteria</taxon>
        <taxon>Bacillati</taxon>
        <taxon>Actinomycetota</taxon>
        <taxon>Actinomycetes</taxon>
        <taxon>Micrococcales</taxon>
        <taxon>Microbacteriaceae</taxon>
        <taxon>Leucobacter</taxon>
    </lineage>
</organism>
<accession>A0A542Y556</accession>
<dbReference type="InterPro" id="IPR020828">
    <property type="entry name" value="GlycerAld_3-P_DH_NAD(P)-bd"/>
</dbReference>
<dbReference type="InterPro" id="IPR006424">
    <property type="entry name" value="Glyceraldehyde-3-P_DH_1"/>
</dbReference>